<dbReference type="EMBL" id="BMAU01021381">
    <property type="protein sequence ID" value="GFY27877.1"/>
    <property type="molecule type" value="Genomic_DNA"/>
</dbReference>
<comment type="caution">
    <text evidence="2">The sequence shown here is derived from an EMBL/GenBank/DDBJ whole genome shotgun (WGS) entry which is preliminary data.</text>
</comment>
<proteinExistence type="predicted"/>
<dbReference type="Proteomes" id="UP000887159">
    <property type="component" value="Unassembled WGS sequence"/>
</dbReference>
<evidence type="ECO:0000313" key="2">
    <source>
        <dbReference type="EMBL" id="GFY27877.1"/>
    </source>
</evidence>
<feature type="domain" description="DDE-1" evidence="1">
    <location>
        <begin position="2"/>
        <end position="55"/>
    </location>
</feature>
<accession>A0A8X6W410</accession>
<keyword evidence="3" id="KW-1185">Reference proteome</keyword>
<evidence type="ECO:0000259" key="1">
    <source>
        <dbReference type="Pfam" id="PF03184"/>
    </source>
</evidence>
<evidence type="ECO:0000313" key="3">
    <source>
        <dbReference type="Proteomes" id="UP000887159"/>
    </source>
</evidence>
<dbReference type="InterPro" id="IPR004875">
    <property type="entry name" value="DDE_SF_endonuclease_dom"/>
</dbReference>
<organism evidence="2 3">
    <name type="scientific">Trichonephila clavipes</name>
    <name type="common">Golden silk orbweaver</name>
    <name type="synonym">Nephila clavipes</name>
    <dbReference type="NCBI Taxonomy" id="2585209"/>
    <lineage>
        <taxon>Eukaryota</taxon>
        <taxon>Metazoa</taxon>
        <taxon>Ecdysozoa</taxon>
        <taxon>Arthropoda</taxon>
        <taxon>Chelicerata</taxon>
        <taxon>Arachnida</taxon>
        <taxon>Araneae</taxon>
        <taxon>Araneomorphae</taxon>
        <taxon>Entelegynae</taxon>
        <taxon>Araneoidea</taxon>
        <taxon>Nephilidae</taxon>
        <taxon>Trichonephila</taxon>
    </lineage>
</organism>
<gene>
    <name evidence="2" type="ORF">TNCV_243421</name>
</gene>
<reference evidence="2" key="1">
    <citation type="submission" date="2020-08" db="EMBL/GenBank/DDBJ databases">
        <title>Multicomponent nature underlies the extraordinary mechanical properties of spider dragline silk.</title>
        <authorList>
            <person name="Kono N."/>
            <person name="Nakamura H."/>
            <person name="Mori M."/>
            <person name="Yoshida Y."/>
            <person name="Ohtoshi R."/>
            <person name="Malay A.D."/>
            <person name="Moran D.A.P."/>
            <person name="Tomita M."/>
            <person name="Numata K."/>
            <person name="Arakawa K."/>
        </authorList>
    </citation>
    <scope>NUCLEOTIDE SEQUENCE</scope>
</reference>
<protein>
    <recommendedName>
        <fullName evidence="1">DDE-1 domain-containing protein</fullName>
    </recommendedName>
</protein>
<dbReference type="GO" id="GO:0003676">
    <property type="term" value="F:nucleic acid binding"/>
    <property type="evidence" value="ECO:0007669"/>
    <property type="project" value="InterPro"/>
</dbReference>
<dbReference type="AlphaFoldDB" id="A0A8X6W410"/>
<dbReference type="Pfam" id="PF03184">
    <property type="entry name" value="DDE_1"/>
    <property type="match status" value="1"/>
</dbReference>
<name>A0A8X6W410_TRICX</name>
<sequence length="90" mass="10450">MWISNQRAWVTQDLFKEWLFKVCAPNMKDYLDTNDLPLKALLLSDNAPGHPADLNPLTGYLPPEKLFRKRFTLILLFPSKMQQTSILSPF</sequence>